<comment type="caution">
    <text evidence="1">The sequence shown here is derived from an EMBL/GenBank/DDBJ whole genome shotgun (WGS) entry which is preliminary data.</text>
</comment>
<dbReference type="Proteomes" id="UP000653099">
    <property type="component" value="Unassembled WGS sequence"/>
</dbReference>
<dbReference type="RefSeq" id="WP_268238897.1">
    <property type="nucleotide sequence ID" value="NZ_BMOC01000022.1"/>
</dbReference>
<keyword evidence="2" id="KW-1185">Reference proteome</keyword>
<dbReference type="EMBL" id="BMOC01000022">
    <property type="protein sequence ID" value="GGJ15342.1"/>
    <property type="molecule type" value="Genomic_DNA"/>
</dbReference>
<evidence type="ECO:0000313" key="2">
    <source>
        <dbReference type="Proteomes" id="UP000653099"/>
    </source>
</evidence>
<accession>A0A830EDK6</accession>
<name>A0A830EDK6_9EURY</name>
<sequence length="43" mass="5247">MTTYKLDIPDNKWIEFKETVSRNKTINEVIENYIDQRIEEEAE</sequence>
<organism evidence="1 2">
    <name type="scientific">Halobellus salinus</name>
    <dbReference type="NCBI Taxonomy" id="931585"/>
    <lineage>
        <taxon>Archaea</taxon>
        <taxon>Methanobacteriati</taxon>
        <taxon>Methanobacteriota</taxon>
        <taxon>Stenosarchaea group</taxon>
        <taxon>Halobacteria</taxon>
        <taxon>Halobacteriales</taxon>
        <taxon>Haloferacaceae</taxon>
        <taxon>Halobellus</taxon>
    </lineage>
</organism>
<reference evidence="1" key="2">
    <citation type="submission" date="2020-09" db="EMBL/GenBank/DDBJ databases">
        <authorList>
            <person name="Sun Q."/>
            <person name="Ohkuma M."/>
        </authorList>
    </citation>
    <scope>NUCLEOTIDE SEQUENCE</scope>
    <source>
        <strain evidence="1">JCM 14359</strain>
    </source>
</reference>
<gene>
    <name evidence="1" type="ORF">GCM10008995_26470</name>
</gene>
<protein>
    <submittedName>
        <fullName evidence="1">Uncharacterized protein</fullName>
    </submittedName>
</protein>
<proteinExistence type="predicted"/>
<dbReference type="AlphaFoldDB" id="A0A830EDK6"/>
<reference evidence="1" key="1">
    <citation type="journal article" date="2014" name="Int. J. Syst. Evol. Microbiol.">
        <title>Complete genome sequence of Corynebacterium casei LMG S-19264T (=DSM 44701T), isolated from a smear-ripened cheese.</title>
        <authorList>
            <consortium name="US DOE Joint Genome Institute (JGI-PGF)"/>
            <person name="Walter F."/>
            <person name="Albersmeier A."/>
            <person name="Kalinowski J."/>
            <person name="Ruckert C."/>
        </authorList>
    </citation>
    <scope>NUCLEOTIDE SEQUENCE</scope>
    <source>
        <strain evidence="1">JCM 14359</strain>
    </source>
</reference>
<evidence type="ECO:0000313" key="1">
    <source>
        <dbReference type="EMBL" id="GGJ15342.1"/>
    </source>
</evidence>